<dbReference type="PROSITE" id="PS51257">
    <property type="entry name" value="PROKAR_LIPOPROTEIN"/>
    <property type="match status" value="1"/>
</dbReference>
<protein>
    <recommendedName>
        <fullName evidence="3">Lipoprotein</fullName>
    </recommendedName>
</protein>
<gene>
    <name evidence="1" type="ORF">LS71_004095</name>
</gene>
<accession>A0A4U8TAC0</accession>
<reference evidence="1 2" key="1">
    <citation type="journal article" date="2014" name="Genome Announc.">
        <title>Draft genome sequences of eight enterohepatic helicobacter species isolated from both laboratory and wild rodents.</title>
        <authorList>
            <person name="Sheh A."/>
            <person name="Shen Z."/>
            <person name="Fox J.G."/>
        </authorList>
    </citation>
    <scope>NUCLEOTIDE SEQUENCE [LARGE SCALE GENOMIC DNA]</scope>
    <source>
        <strain evidence="1 2">MIT 09-6949</strain>
    </source>
</reference>
<evidence type="ECO:0000313" key="1">
    <source>
        <dbReference type="EMBL" id="TLD96791.1"/>
    </source>
</evidence>
<comment type="caution">
    <text evidence="1">The sequence shown here is derived from an EMBL/GenBank/DDBJ whole genome shotgun (WGS) entry which is preliminary data.</text>
</comment>
<evidence type="ECO:0008006" key="3">
    <source>
        <dbReference type="Google" id="ProtNLM"/>
    </source>
</evidence>
<dbReference type="RefSeq" id="WP_034352443.1">
    <property type="nucleotide sequence ID" value="NZ_JRPR02000002.1"/>
</dbReference>
<dbReference type="OrthoDB" id="5329047at2"/>
<name>A0A4U8TAC0_9HELI</name>
<organism evidence="1 2">
    <name type="scientific">Helicobacter jaachi</name>
    <dbReference type="NCBI Taxonomy" id="1677920"/>
    <lineage>
        <taxon>Bacteria</taxon>
        <taxon>Pseudomonadati</taxon>
        <taxon>Campylobacterota</taxon>
        <taxon>Epsilonproteobacteria</taxon>
        <taxon>Campylobacterales</taxon>
        <taxon>Helicobacteraceae</taxon>
        <taxon>Helicobacter</taxon>
    </lineage>
</organism>
<sequence>MRAMGIFKQIFKSSLLVLLCFVFAACSLFEDLYQDPETNAKQPPVLEPTKFKILLIDTPRVKFYDFASLKYKGKNLTIELYKLGKPIGTINITQKEVCVMKECRAKWMAARGFFGEVSYPTLFSDILAARDIFDGEGKRVANNGAFVQWFVRGGQEFYYERSKNRVLFKNLTLNITIGVEDYIPTNPTN</sequence>
<evidence type="ECO:0000313" key="2">
    <source>
        <dbReference type="Proteomes" id="UP000029733"/>
    </source>
</evidence>
<proteinExistence type="predicted"/>
<dbReference type="EMBL" id="JRPR02000002">
    <property type="protein sequence ID" value="TLD96791.1"/>
    <property type="molecule type" value="Genomic_DNA"/>
</dbReference>
<dbReference type="STRING" id="1677920.LS71_01070"/>
<dbReference type="AlphaFoldDB" id="A0A4U8TAC0"/>
<keyword evidence="2" id="KW-1185">Reference proteome</keyword>
<dbReference type="Proteomes" id="UP000029733">
    <property type="component" value="Unassembled WGS sequence"/>
</dbReference>